<evidence type="ECO:0000256" key="1">
    <source>
        <dbReference type="SAM" id="MobiDB-lite"/>
    </source>
</evidence>
<name>A0A9D3XKS9_9SAUR</name>
<reference evidence="2" key="1">
    <citation type="submission" date="2021-09" db="EMBL/GenBank/DDBJ databases">
        <title>The genome of Mauremys mutica provides insights into the evolution of semi-aquatic lifestyle.</title>
        <authorList>
            <person name="Gong S."/>
            <person name="Gao Y."/>
        </authorList>
    </citation>
    <scope>NUCLEOTIDE SEQUENCE</scope>
    <source>
        <strain evidence="2">MM-2020</strain>
        <tissue evidence="2">Muscle</tissue>
    </source>
</reference>
<dbReference type="AlphaFoldDB" id="A0A9D3XKS9"/>
<feature type="compositionally biased region" description="Basic and acidic residues" evidence="1">
    <location>
        <begin position="29"/>
        <end position="38"/>
    </location>
</feature>
<protein>
    <submittedName>
        <fullName evidence="2">Uncharacterized protein</fullName>
    </submittedName>
</protein>
<dbReference type="Proteomes" id="UP000827986">
    <property type="component" value="Unassembled WGS sequence"/>
</dbReference>
<organism evidence="2 3">
    <name type="scientific">Mauremys mutica</name>
    <name type="common">yellowpond turtle</name>
    <dbReference type="NCBI Taxonomy" id="74926"/>
    <lineage>
        <taxon>Eukaryota</taxon>
        <taxon>Metazoa</taxon>
        <taxon>Chordata</taxon>
        <taxon>Craniata</taxon>
        <taxon>Vertebrata</taxon>
        <taxon>Euteleostomi</taxon>
        <taxon>Archelosauria</taxon>
        <taxon>Testudinata</taxon>
        <taxon>Testudines</taxon>
        <taxon>Cryptodira</taxon>
        <taxon>Durocryptodira</taxon>
        <taxon>Testudinoidea</taxon>
        <taxon>Geoemydidae</taxon>
        <taxon>Geoemydinae</taxon>
        <taxon>Mauremys</taxon>
    </lineage>
</organism>
<accession>A0A9D3XKS9</accession>
<feature type="region of interest" description="Disordered" evidence="1">
    <location>
        <begin position="1"/>
        <end position="81"/>
    </location>
</feature>
<feature type="compositionally biased region" description="Low complexity" evidence="1">
    <location>
        <begin position="71"/>
        <end position="81"/>
    </location>
</feature>
<comment type="caution">
    <text evidence="2">The sequence shown here is derived from an EMBL/GenBank/DDBJ whole genome shotgun (WGS) entry which is preliminary data.</text>
</comment>
<keyword evidence="3" id="KW-1185">Reference proteome</keyword>
<evidence type="ECO:0000313" key="2">
    <source>
        <dbReference type="EMBL" id="KAH1180955.1"/>
    </source>
</evidence>
<dbReference type="EMBL" id="JAHDVG010000469">
    <property type="protein sequence ID" value="KAH1180955.1"/>
    <property type="molecule type" value="Genomic_DNA"/>
</dbReference>
<proteinExistence type="predicted"/>
<evidence type="ECO:0000313" key="3">
    <source>
        <dbReference type="Proteomes" id="UP000827986"/>
    </source>
</evidence>
<sequence>MTGRCRPGSRVDGTRWGVSGSHPVPLPRSDGRVGERSADTAAGWSQPSGGSGTACRGAARPRRRQREARATRAATPGRTWR</sequence>
<gene>
    <name evidence="2" type="ORF">KIL84_001889</name>
</gene>